<evidence type="ECO:0000313" key="3">
    <source>
        <dbReference type="Proteomes" id="UP001221413"/>
    </source>
</evidence>
<sequence length="60" mass="6681">MCARGVHRDLHPPQPTVNIARQLDSPRLLIKLFMLTPPSHPPAGFDISITDRSDPDPRNA</sequence>
<gene>
    <name evidence="2" type="ORF">Dda_2587</name>
</gene>
<organism evidence="2 3">
    <name type="scientific">Drechslerella dactyloides</name>
    <name type="common">Nematode-trapping fungus</name>
    <name type="synonym">Arthrobotrys dactyloides</name>
    <dbReference type="NCBI Taxonomy" id="74499"/>
    <lineage>
        <taxon>Eukaryota</taxon>
        <taxon>Fungi</taxon>
        <taxon>Dikarya</taxon>
        <taxon>Ascomycota</taxon>
        <taxon>Pezizomycotina</taxon>
        <taxon>Orbiliomycetes</taxon>
        <taxon>Orbiliales</taxon>
        <taxon>Orbiliaceae</taxon>
        <taxon>Drechslerella</taxon>
    </lineage>
</organism>
<proteinExistence type="predicted"/>
<feature type="compositionally biased region" description="Basic and acidic residues" evidence="1">
    <location>
        <begin position="49"/>
        <end position="60"/>
    </location>
</feature>
<dbReference type="AlphaFoldDB" id="A0AAD6NM39"/>
<dbReference type="Proteomes" id="UP001221413">
    <property type="component" value="Unassembled WGS sequence"/>
</dbReference>
<comment type="caution">
    <text evidence="2">The sequence shown here is derived from an EMBL/GenBank/DDBJ whole genome shotgun (WGS) entry which is preliminary data.</text>
</comment>
<accession>A0AAD6NM39</accession>
<feature type="region of interest" description="Disordered" evidence="1">
    <location>
        <begin position="38"/>
        <end position="60"/>
    </location>
</feature>
<evidence type="ECO:0000313" key="2">
    <source>
        <dbReference type="EMBL" id="KAJ6261788.1"/>
    </source>
</evidence>
<dbReference type="EMBL" id="JAQGDS010000003">
    <property type="protein sequence ID" value="KAJ6261788.1"/>
    <property type="molecule type" value="Genomic_DNA"/>
</dbReference>
<protein>
    <submittedName>
        <fullName evidence="2">Uncharacterized protein</fullName>
    </submittedName>
</protein>
<keyword evidence="3" id="KW-1185">Reference proteome</keyword>
<reference evidence="2" key="1">
    <citation type="submission" date="2023-01" db="EMBL/GenBank/DDBJ databases">
        <title>The chitinases involved in constricting ring structure development in the nematode-trapping fungus Drechslerella dactyloides.</title>
        <authorList>
            <person name="Wang R."/>
            <person name="Zhang L."/>
            <person name="Tang P."/>
            <person name="Li S."/>
            <person name="Liang L."/>
        </authorList>
    </citation>
    <scope>NUCLEOTIDE SEQUENCE</scope>
    <source>
        <strain evidence="2">YMF1.00031</strain>
    </source>
</reference>
<name>A0AAD6NM39_DREDA</name>
<evidence type="ECO:0000256" key="1">
    <source>
        <dbReference type="SAM" id="MobiDB-lite"/>
    </source>
</evidence>